<keyword evidence="1" id="KW-0472">Membrane</keyword>
<gene>
    <name evidence="2" type="ORF">V1478_017934</name>
</gene>
<proteinExistence type="predicted"/>
<reference evidence="2 3" key="1">
    <citation type="journal article" date="2024" name="Ann. Entomol. Soc. Am.">
        <title>Genomic analyses of the southern and eastern yellowjacket wasps (Hymenoptera: Vespidae) reveal evolutionary signatures of social life.</title>
        <authorList>
            <person name="Catto M.A."/>
            <person name="Caine P.B."/>
            <person name="Orr S.E."/>
            <person name="Hunt B.G."/>
            <person name="Goodisman M.A.D."/>
        </authorList>
    </citation>
    <scope>NUCLEOTIDE SEQUENCE [LARGE SCALE GENOMIC DNA]</scope>
    <source>
        <strain evidence="2">233</strain>
        <tissue evidence="2">Head and thorax</tissue>
    </source>
</reference>
<keyword evidence="1" id="KW-1133">Transmembrane helix</keyword>
<evidence type="ECO:0000256" key="1">
    <source>
        <dbReference type="SAM" id="Phobius"/>
    </source>
</evidence>
<feature type="transmembrane region" description="Helical" evidence="1">
    <location>
        <begin position="20"/>
        <end position="41"/>
    </location>
</feature>
<evidence type="ECO:0000313" key="3">
    <source>
        <dbReference type="Proteomes" id="UP001607302"/>
    </source>
</evidence>
<keyword evidence="1" id="KW-0812">Transmembrane</keyword>
<dbReference type="Proteomes" id="UP001607302">
    <property type="component" value="Unassembled WGS sequence"/>
</dbReference>
<keyword evidence="3" id="KW-1185">Reference proteome</keyword>
<evidence type="ECO:0000313" key="2">
    <source>
        <dbReference type="EMBL" id="KAL2712411.1"/>
    </source>
</evidence>
<comment type="caution">
    <text evidence="2">The sequence shown here is derived from an EMBL/GenBank/DDBJ whole genome shotgun (WGS) entry which is preliminary data.</text>
</comment>
<protein>
    <submittedName>
        <fullName evidence="2">Uncharacterized protein</fullName>
    </submittedName>
</protein>
<accession>A0ABD1ZVM2</accession>
<sequence length="71" mass="8260">MKSCSSKLMYYTLFSRYSCILTKLFGYMLNAVVYAFALHIVQMLSDTCKKINVYMDRSALLCTCQKFESNE</sequence>
<organism evidence="2 3">
    <name type="scientific">Vespula squamosa</name>
    <name type="common">Southern yellow jacket</name>
    <name type="synonym">Wasp</name>
    <dbReference type="NCBI Taxonomy" id="30214"/>
    <lineage>
        <taxon>Eukaryota</taxon>
        <taxon>Metazoa</taxon>
        <taxon>Ecdysozoa</taxon>
        <taxon>Arthropoda</taxon>
        <taxon>Hexapoda</taxon>
        <taxon>Insecta</taxon>
        <taxon>Pterygota</taxon>
        <taxon>Neoptera</taxon>
        <taxon>Endopterygota</taxon>
        <taxon>Hymenoptera</taxon>
        <taxon>Apocrita</taxon>
        <taxon>Aculeata</taxon>
        <taxon>Vespoidea</taxon>
        <taxon>Vespidae</taxon>
        <taxon>Vespinae</taxon>
        <taxon>Vespula</taxon>
    </lineage>
</organism>
<dbReference type="EMBL" id="JAUDFV010000166">
    <property type="protein sequence ID" value="KAL2712411.1"/>
    <property type="molecule type" value="Genomic_DNA"/>
</dbReference>
<name>A0ABD1ZVM2_VESSQ</name>
<dbReference type="AlphaFoldDB" id="A0ABD1ZVM2"/>